<dbReference type="RefSeq" id="WP_209969994.1">
    <property type="nucleotide sequence ID" value="NZ_JAGGLB010000002.1"/>
</dbReference>
<evidence type="ECO:0000313" key="3">
    <source>
        <dbReference type="Proteomes" id="UP001519287"/>
    </source>
</evidence>
<dbReference type="Proteomes" id="UP001519287">
    <property type="component" value="Unassembled WGS sequence"/>
</dbReference>
<evidence type="ECO:0000256" key="1">
    <source>
        <dbReference type="SAM" id="SignalP"/>
    </source>
</evidence>
<proteinExistence type="predicted"/>
<feature type="signal peptide" evidence="1">
    <location>
        <begin position="1"/>
        <end position="26"/>
    </location>
</feature>
<sequence>MKKYVIGLLVTLFLGVQLSAPPPSSAGQTNKIASSTAPLLEEAVETWKQLLAKKQGFESWQKASSIIEPLGPGTHGWVVILTKDGQEVGYMIVHAVEDGSFRLTEYGTGSNPLYSMSTLYQSLIRLELLPDTYSLSDLMKDQSISIQRWYTDALHAVWKIKLNQTTLIMDAKTGEQLPIEEAELGTTLFAKLPASTTLTGKLDEKQISAFDPYETMPWVTGIPLQIQSLTDLKASMQKYNKLTYTAELYNSKASFAFAVLGYSKWGNDDAYLIVDQNGPKYLLLELAVQQGHFFKTRT</sequence>
<feature type="chain" id="PRO_5046188942" evidence="1">
    <location>
        <begin position="27"/>
        <end position="298"/>
    </location>
</feature>
<gene>
    <name evidence="2" type="ORF">J2Z66_000755</name>
</gene>
<name>A0ABS4INM9_9BACL</name>
<comment type="caution">
    <text evidence="2">The sequence shown here is derived from an EMBL/GenBank/DDBJ whole genome shotgun (WGS) entry which is preliminary data.</text>
</comment>
<accession>A0ABS4INM9</accession>
<evidence type="ECO:0000313" key="2">
    <source>
        <dbReference type="EMBL" id="MBP1989160.1"/>
    </source>
</evidence>
<organism evidence="2 3">
    <name type="scientific">Paenibacillus eucommiae</name>
    <dbReference type="NCBI Taxonomy" id="1355755"/>
    <lineage>
        <taxon>Bacteria</taxon>
        <taxon>Bacillati</taxon>
        <taxon>Bacillota</taxon>
        <taxon>Bacilli</taxon>
        <taxon>Bacillales</taxon>
        <taxon>Paenibacillaceae</taxon>
        <taxon>Paenibacillus</taxon>
    </lineage>
</organism>
<reference evidence="2 3" key="1">
    <citation type="submission" date="2021-03" db="EMBL/GenBank/DDBJ databases">
        <title>Genomic Encyclopedia of Type Strains, Phase IV (KMG-IV): sequencing the most valuable type-strain genomes for metagenomic binning, comparative biology and taxonomic classification.</title>
        <authorList>
            <person name="Goeker M."/>
        </authorList>
    </citation>
    <scope>NUCLEOTIDE SEQUENCE [LARGE SCALE GENOMIC DNA]</scope>
    <source>
        <strain evidence="2 3">DSM 26048</strain>
    </source>
</reference>
<keyword evidence="1" id="KW-0732">Signal</keyword>
<dbReference type="EMBL" id="JAGGLB010000002">
    <property type="protein sequence ID" value="MBP1989160.1"/>
    <property type="molecule type" value="Genomic_DNA"/>
</dbReference>
<protein>
    <submittedName>
        <fullName evidence="2">Uncharacterized protein</fullName>
    </submittedName>
</protein>
<keyword evidence="3" id="KW-1185">Reference proteome</keyword>